<evidence type="ECO:0000256" key="3">
    <source>
        <dbReference type="ARBA" id="ARBA00022989"/>
    </source>
</evidence>
<dbReference type="VEuPathDB" id="FungiDB:PYU1_G015268"/>
<dbReference type="EMBL" id="ADOS01000884">
    <property type="status" value="NOT_ANNOTATED_CDS"/>
    <property type="molecule type" value="Genomic_DNA"/>
</dbReference>
<name>K3XDK1_GLOUD</name>
<evidence type="ECO:0000256" key="4">
    <source>
        <dbReference type="ARBA" id="ARBA00023136"/>
    </source>
</evidence>
<keyword evidence="6" id="KW-1185">Reference proteome</keyword>
<dbReference type="InterPro" id="IPR051008">
    <property type="entry name" value="Telomere_Capping_Maintenance"/>
</dbReference>
<sequence length="113" mass="12139">MELNLVATDMVDGARMKAQAWSWAENEPGTTSSSAIAFVNPSGRWIASATAAKMWKACWNGTTLKWSIVAYTAACATGFMFTAPQDAYQNYLLQAEVTAQKITIPVAINASLA</sequence>
<reference evidence="6" key="2">
    <citation type="submission" date="2010-04" db="EMBL/GenBank/DDBJ databases">
        <authorList>
            <person name="Buell R."/>
            <person name="Hamilton J."/>
            <person name="Hostetler J."/>
        </authorList>
    </citation>
    <scope>NUCLEOTIDE SEQUENCE [LARGE SCALE GENOMIC DNA]</scope>
    <source>
        <strain evidence="6">DAOM:BR144</strain>
    </source>
</reference>
<dbReference type="PANTHER" id="PTHR35518">
    <property type="entry name" value="MAINTENANCE OF TELOMOERE CAPPING"/>
    <property type="match status" value="1"/>
</dbReference>
<keyword evidence="4" id="KW-0472">Membrane</keyword>
<dbReference type="GO" id="GO:0016020">
    <property type="term" value="C:membrane"/>
    <property type="evidence" value="ECO:0007669"/>
    <property type="project" value="UniProtKB-SubCell"/>
</dbReference>
<dbReference type="HOGENOM" id="CLU_2138522_0_0_1"/>
<keyword evidence="3" id="KW-1133">Transmembrane helix</keyword>
<dbReference type="eggNOG" id="ENOG502SE1J">
    <property type="taxonomic scope" value="Eukaryota"/>
</dbReference>
<reference evidence="5" key="3">
    <citation type="submission" date="2015-02" db="UniProtKB">
        <authorList>
            <consortium name="EnsemblProtists"/>
        </authorList>
    </citation>
    <scope>IDENTIFICATION</scope>
    <source>
        <strain evidence="5">DAOM BR144</strain>
    </source>
</reference>
<dbReference type="EnsemblProtists" id="PYU1_T015300">
    <property type="protein sequence ID" value="PYU1_T015300"/>
    <property type="gene ID" value="PYU1_G015268"/>
</dbReference>
<evidence type="ECO:0000313" key="6">
    <source>
        <dbReference type="Proteomes" id="UP000019132"/>
    </source>
</evidence>
<dbReference type="AlphaFoldDB" id="K3XDK1"/>
<organism evidence="5 6">
    <name type="scientific">Globisporangium ultimum (strain ATCC 200006 / CBS 805.95 / DAOM BR144)</name>
    <name type="common">Pythium ultimum</name>
    <dbReference type="NCBI Taxonomy" id="431595"/>
    <lineage>
        <taxon>Eukaryota</taxon>
        <taxon>Sar</taxon>
        <taxon>Stramenopiles</taxon>
        <taxon>Oomycota</taxon>
        <taxon>Peronosporomycetes</taxon>
        <taxon>Pythiales</taxon>
        <taxon>Pythiaceae</taxon>
        <taxon>Globisporangium</taxon>
    </lineage>
</organism>
<proteinExistence type="predicted"/>
<evidence type="ECO:0000313" key="5">
    <source>
        <dbReference type="EnsemblProtists" id="PYU1_T015300"/>
    </source>
</evidence>
<dbReference type="PANTHER" id="PTHR35518:SF2">
    <property type="entry name" value="MAINTENANCE OF TELOMERE CAPPING PROTEIN 6"/>
    <property type="match status" value="1"/>
</dbReference>
<evidence type="ECO:0000256" key="1">
    <source>
        <dbReference type="ARBA" id="ARBA00004370"/>
    </source>
</evidence>
<keyword evidence="2" id="KW-0812">Transmembrane</keyword>
<protein>
    <submittedName>
        <fullName evidence="5">Uncharacterized protein</fullName>
    </submittedName>
</protein>
<evidence type="ECO:0000256" key="2">
    <source>
        <dbReference type="ARBA" id="ARBA00022692"/>
    </source>
</evidence>
<dbReference type="InParanoid" id="K3XDK1"/>
<reference evidence="6" key="1">
    <citation type="journal article" date="2010" name="Genome Biol.">
        <title>Genome sequence of the necrotrophic plant pathogen Pythium ultimum reveals original pathogenicity mechanisms and effector repertoire.</title>
        <authorList>
            <person name="Levesque C.A."/>
            <person name="Brouwer H."/>
            <person name="Cano L."/>
            <person name="Hamilton J.P."/>
            <person name="Holt C."/>
            <person name="Huitema E."/>
            <person name="Raffaele S."/>
            <person name="Robideau G.P."/>
            <person name="Thines M."/>
            <person name="Win J."/>
            <person name="Zerillo M.M."/>
            <person name="Beakes G.W."/>
            <person name="Boore J.L."/>
            <person name="Busam D."/>
            <person name="Dumas B."/>
            <person name="Ferriera S."/>
            <person name="Fuerstenberg S.I."/>
            <person name="Gachon C.M."/>
            <person name="Gaulin E."/>
            <person name="Govers F."/>
            <person name="Grenville-Briggs L."/>
            <person name="Horner N."/>
            <person name="Hostetler J."/>
            <person name="Jiang R.H."/>
            <person name="Johnson J."/>
            <person name="Krajaejun T."/>
            <person name="Lin H."/>
            <person name="Meijer H.J."/>
            <person name="Moore B."/>
            <person name="Morris P."/>
            <person name="Phuntmart V."/>
            <person name="Puiu D."/>
            <person name="Shetty J."/>
            <person name="Stajich J.E."/>
            <person name="Tripathy S."/>
            <person name="Wawra S."/>
            <person name="van West P."/>
            <person name="Whitty B.R."/>
            <person name="Coutinho P.M."/>
            <person name="Henrissat B."/>
            <person name="Martin F."/>
            <person name="Thomas P.D."/>
            <person name="Tyler B.M."/>
            <person name="De Vries R.P."/>
            <person name="Kamoun S."/>
            <person name="Yandell M."/>
            <person name="Tisserat N."/>
            <person name="Buell C.R."/>
        </authorList>
    </citation>
    <scope>NUCLEOTIDE SEQUENCE</scope>
    <source>
        <strain evidence="6">DAOM:BR144</strain>
    </source>
</reference>
<comment type="subcellular location">
    <subcellularLocation>
        <location evidence="1">Membrane</location>
    </subcellularLocation>
</comment>
<dbReference type="Proteomes" id="UP000019132">
    <property type="component" value="Unassembled WGS sequence"/>
</dbReference>
<accession>K3XDK1</accession>